<keyword evidence="6" id="KW-0378">Hydrolase</keyword>
<evidence type="ECO:0000259" key="8">
    <source>
        <dbReference type="Pfam" id="PF13359"/>
    </source>
</evidence>
<dbReference type="Pfam" id="PF13359">
    <property type="entry name" value="DDE_Tnp_4"/>
    <property type="match status" value="1"/>
</dbReference>
<keyword evidence="10" id="KW-1185">Reference proteome</keyword>
<gene>
    <name evidence="9" type="ORF">HPB52_000328</name>
</gene>
<dbReference type="VEuPathDB" id="VectorBase:RSAN_056494"/>
<proteinExistence type="inferred from homology"/>
<comment type="similarity">
    <text evidence="3">Belongs to the HARBI1 family.</text>
</comment>
<dbReference type="GO" id="GO:0046872">
    <property type="term" value="F:metal ion binding"/>
    <property type="evidence" value="ECO:0007669"/>
    <property type="project" value="UniProtKB-KW"/>
</dbReference>
<comment type="cofactor">
    <cofactor evidence="1">
        <name>a divalent metal cation</name>
        <dbReference type="ChEBI" id="CHEBI:60240"/>
    </cofactor>
</comment>
<evidence type="ECO:0000256" key="7">
    <source>
        <dbReference type="ARBA" id="ARBA00023242"/>
    </source>
</evidence>
<keyword evidence="5" id="KW-0479">Metal-binding</keyword>
<evidence type="ECO:0000256" key="4">
    <source>
        <dbReference type="ARBA" id="ARBA00022722"/>
    </source>
</evidence>
<accession>A0A9D4Q9A5</accession>
<evidence type="ECO:0000256" key="5">
    <source>
        <dbReference type="ARBA" id="ARBA00022723"/>
    </source>
</evidence>
<dbReference type="InterPro" id="IPR045249">
    <property type="entry name" value="HARBI1-like"/>
</dbReference>
<dbReference type="PANTHER" id="PTHR22930">
    <property type="match status" value="1"/>
</dbReference>
<dbReference type="PANTHER" id="PTHR22930:SF269">
    <property type="entry name" value="NUCLEASE HARBI1-LIKE PROTEIN"/>
    <property type="match status" value="1"/>
</dbReference>
<protein>
    <recommendedName>
        <fullName evidence="8">DDE Tnp4 domain-containing protein</fullName>
    </recommendedName>
</protein>
<dbReference type="AlphaFoldDB" id="A0A9D4Q9A5"/>
<evidence type="ECO:0000256" key="1">
    <source>
        <dbReference type="ARBA" id="ARBA00001968"/>
    </source>
</evidence>
<dbReference type="VEuPathDB" id="VectorBase:RSAN_029344"/>
<dbReference type="GO" id="GO:0016787">
    <property type="term" value="F:hydrolase activity"/>
    <property type="evidence" value="ECO:0007669"/>
    <property type="project" value="UniProtKB-KW"/>
</dbReference>
<dbReference type="EMBL" id="JABSTV010001247">
    <property type="protein sequence ID" value="KAH7971585.1"/>
    <property type="molecule type" value="Genomic_DNA"/>
</dbReference>
<comment type="caution">
    <text evidence="9">The sequence shown here is derived from an EMBL/GenBank/DDBJ whole genome shotgun (WGS) entry which is preliminary data.</text>
</comment>
<dbReference type="VEuPathDB" id="VectorBase:RSAN_048433"/>
<reference evidence="9" key="2">
    <citation type="submission" date="2021-09" db="EMBL/GenBank/DDBJ databases">
        <authorList>
            <person name="Jia N."/>
            <person name="Wang J."/>
            <person name="Shi W."/>
            <person name="Du L."/>
            <person name="Sun Y."/>
            <person name="Zhan W."/>
            <person name="Jiang J."/>
            <person name="Wang Q."/>
            <person name="Zhang B."/>
            <person name="Ji P."/>
            <person name="Sakyi L.B."/>
            <person name="Cui X."/>
            <person name="Yuan T."/>
            <person name="Jiang B."/>
            <person name="Yang W."/>
            <person name="Lam T.T.-Y."/>
            <person name="Chang Q."/>
            <person name="Ding S."/>
            <person name="Wang X."/>
            <person name="Zhu J."/>
            <person name="Ruan X."/>
            <person name="Zhao L."/>
            <person name="Wei J."/>
            <person name="Que T."/>
            <person name="Du C."/>
            <person name="Cheng J."/>
            <person name="Dai P."/>
            <person name="Han X."/>
            <person name="Huang E."/>
            <person name="Gao Y."/>
            <person name="Liu J."/>
            <person name="Shao H."/>
            <person name="Ye R."/>
            <person name="Li L."/>
            <person name="Wei W."/>
            <person name="Wang X."/>
            <person name="Wang C."/>
            <person name="Huo Q."/>
            <person name="Li W."/>
            <person name="Guo W."/>
            <person name="Chen H."/>
            <person name="Chen S."/>
            <person name="Zhou L."/>
            <person name="Zhou L."/>
            <person name="Ni X."/>
            <person name="Tian J."/>
            <person name="Zhou Y."/>
            <person name="Sheng Y."/>
            <person name="Liu T."/>
            <person name="Pan Y."/>
            <person name="Xia L."/>
            <person name="Li J."/>
            <person name="Zhao F."/>
            <person name="Cao W."/>
        </authorList>
    </citation>
    <scope>NUCLEOTIDE SEQUENCE</scope>
    <source>
        <strain evidence="9">Rsan-2018</strain>
        <tissue evidence="9">Larvae</tissue>
    </source>
</reference>
<sequence>MSPEVVATLQFLKQYPTCHPEAPLFKDCGATICFIKMVAQWYAVHDIGVVKPQGQQEGPFYSTDDERLLWLEVDFVGYLEDLQMNGGKSTQKITKDTYAATLLTTRTTVALTEYLLDHINFRYVLTRRLNSDPVESLFSSLRQFNGGNDRVDARAAVFTAAESSNAPTSSEMKTGLKLAIENDETAPITDAIKFATTELASELSFVKFCTEGEADLEMAPLFYLAGHLARVCEEKFRGKSARKRKKQLSALFCARLSTCFVFRRRKMERQRKIAALKLLIILKRRQAFLRKYWVRPTWTQRADESEFFTAMKHMKNGDESLFYMYYRMSPDTFDMLHGLVREELTKDKCPSREPISSGERLALTLRFLSSGMLVRDAAMAFRVGIETARNVIIETCTVLWEVLSPGYMKTPTEQDWREIADGFCSRWQFPNCLGAVDGKHIQIKCPRNAGSMYFNYKGTHSIVLMAVADSQYLFRLVNVGAPGRFSDGGILQDSPIGERLHEGELSLPRAATLPRSGRVCPHVFVGDEAFQLRPDFMRPLPGSRTAPEEVIYNYRLKQLRRCVENAFGILVSRWRIYERRINMEPKNVETIVKATCVLHNFLSSNAASTYCPPGYADFQDTFGTVSGGAWRQGPESTTVFGLEKPKARNCAKVANAVRQELIRYFSDEGQVPWQWKLPGVAPHQASSG</sequence>
<dbReference type="GO" id="GO:0004518">
    <property type="term" value="F:nuclease activity"/>
    <property type="evidence" value="ECO:0007669"/>
    <property type="project" value="UniProtKB-KW"/>
</dbReference>
<evidence type="ECO:0000256" key="2">
    <source>
        <dbReference type="ARBA" id="ARBA00004123"/>
    </source>
</evidence>
<feature type="domain" description="DDE Tnp4" evidence="8">
    <location>
        <begin position="436"/>
        <end position="600"/>
    </location>
</feature>
<dbReference type="VEuPathDB" id="VectorBase:RSAN_025909"/>
<evidence type="ECO:0000256" key="6">
    <source>
        <dbReference type="ARBA" id="ARBA00022801"/>
    </source>
</evidence>
<dbReference type="Proteomes" id="UP000821837">
    <property type="component" value="Chromosome 11"/>
</dbReference>
<name>A0A9D4Q9A5_RHISA</name>
<reference evidence="9" key="1">
    <citation type="journal article" date="2020" name="Cell">
        <title>Large-Scale Comparative Analyses of Tick Genomes Elucidate Their Genetic Diversity and Vector Capacities.</title>
        <authorList>
            <consortium name="Tick Genome and Microbiome Consortium (TIGMIC)"/>
            <person name="Jia N."/>
            <person name="Wang J."/>
            <person name="Shi W."/>
            <person name="Du L."/>
            <person name="Sun Y."/>
            <person name="Zhan W."/>
            <person name="Jiang J.F."/>
            <person name="Wang Q."/>
            <person name="Zhang B."/>
            <person name="Ji P."/>
            <person name="Bell-Sakyi L."/>
            <person name="Cui X.M."/>
            <person name="Yuan T.T."/>
            <person name="Jiang B.G."/>
            <person name="Yang W.F."/>
            <person name="Lam T.T."/>
            <person name="Chang Q.C."/>
            <person name="Ding S.J."/>
            <person name="Wang X.J."/>
            <person name="Zhu J.G."/>
            <person name="Ruan X.D."/>
            <person name="Zhao L."/>
            <person name="Wei J.T."/>
            <person name="Ye R.Z."/>
            <person name="Que T.C."/>
            <person name="Du C.H."/>
            <person name="Zhou Y.H."/>
            <person name="Cheng J.X."/>
            <person name="Dai P.F."/>
            <person name="Guo W.B."/>
            <person name="Han X.H."/>
            <person name="Huang E.J."/>
            <person name="Li L.F."/>
            <person name="Wei W."/>
            <person name="Gao Y.C."/>
            <person name="Liu J.Z."/>
            <person name="Shao H.Z."/>
            <person name="Wang X."/>
            <person name="Wang C.C."/>
            <person name="Yang T.C."/>
            <person name="Huo Q.B."/>
            <person name="Li W."/>
            <person name="Chen H.Y."/>
            <person name="Chen S.E."/>
            <person name="Zhou L.G."/>
            <person name="Ni X.B."/>
            <person name="Tian J.H."/>
            <person name="Sheng Y."/>
            <person name="Liu T."/>
            <person name="Pan Y.S."/>
            <person name="Xia L.Y."/>
            <person name="Li J."/>
            <person name="Zhao F."/>
            <person name="Cao W.C."/>
        </authorList>
    </citation>
    <scope>NUCLEOTIDE SEQUENCE</scope>
    <source>
        <strain evidence="9">Rsan-2018</strain>
    </source>
</reference>
<dbReference type="InterPro" id="IPR027806">
    <property type="entry name" value="HARBI1_dom"/>
</dbReference>
<evidence type="ECO:0000313" key="10">
    <source>
        <dbReference type="Proteomes" id="UP000821837"/>
    </source>
</evidence>
<comment type="subcellular location">
    <subcellularLocation>
        <location evidence="2">Nucleus</location>
    </subcellularLocation>
</comment>
<evidence type="ECO:0000313" key="9">
    <source>
        <dbReference type="EMBL" id="KAH7971585.1"/>
    </source>
</evidence>
<keyword evidence="4" id="KW-0540">Nuclease</keyword>
<dbReference type="GO" id="GO:0005634">
    <property type="term" value="C:nucleus"/>
    <property type="evidence" value="ECO:0007669"/>
    <property type="project" value="UniProtKB-SubCell"/>
</dbReference>
<keyword evidence="7" id="KW-0539">Nucleus</keyword>
<evidence type="ECO:0000256" key="3">
    <source>
        <dbReference type="ARBA" id="ARBA00006958"/>
    </source>
</evidence>
<organism evidence="9 10">
    <name type="scientific">Rhipicephalus sanguineus</name>
    <name type="common">Brown dog tick</name>
    <name type="synonym">Ixodes sanguineus</name>
    <dbReference type="NCBI Taxonomy" id="34632"/>
    <lineage>
        <taxon>Eukaryota</taxon>
        <taxon>Metazoa</taxon>
        <taxon>Ecdysozoa</taxon>
        <taxon>Arthropoda</taxon>
        <taxon>Chelicerata</taxon>
        <taxon>Arachnida</taxon>
        <taxon>Acari</taxon>
        <taxon>Parasitiformes</taxon>
        <taxon>Ixodida</taxon>
        <taxon>Ixodoidea</taxon>
        <taxon>Ixodidae</taxon>
        <taxon>Rhipicephalinae</taxon>
        <taxon>Rhipicephalus</taxon>
        <taxon>Rhipicephalus</taxon>
    </lineage>
</organism>